<feature type="compositionally biased region" description="Polar residues" evidence="5">
    <location>
        <begin position="377"/>
        <end position="392"/>
    </location>
</feature>
<dbReference type="InterPro" id="IPR036388">
    <property type="entry name" value="WH-like_DNA-bd_sf"/>
</dbReference>
<feature type="region of interest" description="Disordered" evidence="5">
    <location>
        <begin position="368"/>
        <end position="392"/>
    </location>
</feature>
<evidence type="ECO:0000313" key="7">
    <source>
        <dbReference type="Proteomes" id="UP000050795"/>
    </source>
</evidence>
<proteinExistence type="predicted"/>
<evidence type="ECO:0000259" key="6">
    <source>
        <dbReference type="PROSITE" id="PS50039"/>
    </source>
</evidence>
<evidence type="ECO:0000256" key="1">
    <source>
        <dbReference type="ARBA" id="ARBA00004123"/>
    </source>
</evidence>
<dbReference type="InterPro" id="IPR051770">
    <property type="entry name" value="Forkhead_box_regulator"/>
</dbReference>
<sequence length="1282" mass="142931">MSGDYFSRTPSLFYSYVDSDYKTFQCKVDQIDDSTAPLPVLNSNNHSSANNYGEFDSDLPMKYESQTILHLLPNNPRHTHNHHRSPHQQNNHFQHDYCSSVLSNTNTPTTVIKLTTTAVTITNTSTSVSNSSRHATHESEENNFLNSSSSQINPHKFRRMDSSPQYGNSLNGRNHSSSDISPGNWCRHSPNKIINLPSSENWLVTSTPRSPSSGEHYVVGTASAVGGNKNISTTVTTTTNDVTPAAAASNNHLILSRSNHQLCVTNNSDCYDVNNTTDVDTKYFLPTSNHFVASCDVVDNTIKHDSVPATTSSSLIPYDCTFTDSKMLPNPFWSTTPYLISKHLGSNCSFPSIHESYPIQPIMTGYTNHPLDADYQHPQQHQQSTFSVNRRNNNENCSKLSKYMSSVEPTSYHHSGSSPGESSSDACPTLSNETMNYENELSSYESLHYLQSSFILNNRCTENNNNTCNHEQNQHTSNCSSISCPVNFTYINSLSMPSTLTTITTLSTTAMSLPTTTVTIGRVSNEFLCKNELDSIRSCPHDSALTSSPLLSYNVNASLNSMIMKNAVDNMDHNLHDNDGGNADGDEEGEDDDDDGDENLKPNNSSDSSECDDDDDDDADEVNPDDQTVNSNSKSKLKDELAKDMDSRKKSNTAGRRSEKPPYSYIALIAMAIKASPSKRCTLSEIYQYLHTQFPFFRGQYTGWKNSVRHNLSLNEVFIKLPKGMGRPGKGHYWTIDPAAEFMFQDGASRRRPRGFRRKCASAAAAAVAAAVAANISSSNNYAQMNHEGSLYNMTSSPFSTFNLGNMTHDILTKEMTQFLIPNSTNNRGINYDNVNMTKFQTQSSEMSVPPNLNVSNILATSASCRSLELEEAGPSSSSSSTDSVFSVHTTTINGQAHRSTTPASVSFDNLLHTQSDHFGLKLSTSPMVNSVTNTSHLGECMPIRKAYTRELDRSPFNFISPPEQTRNNNIPVSQQLPPIYQTMMHKTLPCIQNSNPTVTSPLYKPTISDGYDSPMNMSNSIQHHEQMRTDFTSYYDREKDSHMNDSHSTLMKINEHNVYDNSFNHFGHHSQGLLSGKKESNPLDQNNDPELRWYNERIYWSYNSSVKQHDLLSKKESNHLAAASNIVETSTYTSEEFGDAQINANTNNNITTHQSTDEPKRRRIEAFHDNENPMYTRVVLSPSSKCNSQMTDTKNIQDKQHIGVSKCDESNSVNYSLSPRDNELPIHIKELCLPTNCTRVGGEHTKGEEILEPKEILEYSTPTDSMSTFITSPQSQKYNYM</sequence>
<accession>A0AA85J6Q6</accession>
<dbReference type="InterPro" id="IPR001766">
    <property type="entry name" value="Fork_head_dom"/>
</dbReference>
<dbReference type="InterPro" id="IPR018122">
    <property type="entry name" value="TF_fork_head_CS_1"/>
</dbReference>
<dbReference type="GO" id="GO:0009887">
    <property type="term" value="P:animal organ morphogenesis"/>
    <property type="evidence" value="ECO:0007669"/>
    <property type="project" value="TreeGrafter"/>
</dbReference>
<keyword evidence="2 4" id="KW-0238">DNA-binding</keyword>
<feature type="compositionally biased region" description="Low complexity" evidence="5">
    <location>
        <begin position="412"/>
        <end position="424"/>
    </location>
</feature>
<reference evidence="7" key="1">
    <citation type="submission" date="2022-06" db="EMBL/GenBank/DDBJ databases">
        <authorList>
            <person name="Berger JAMES D."/>
            <person name="Berger JAMES D."/>
        </authorList>
    </citation>
    <scope>NUCLEOTIDE SEQUENCE [LARGE SCALE GENOMIC DNA]</scope>
</reference>
<evidence type="ECO:0000256" key="5">
    <source>
        <dbReference type="SAM" id="MobiDB-lite"/>
    </source>
</evidence>
<keyword evidence="7" id="KW-1185">Reference proteome</keyword>
<dbReference type="SMART" id="SM00339">
    <property type="entry name" value="FH"/>
    <property type="match status" value="1"/>
</dbReference>
<comment type="subcellular location">
    <subcellularLocation>
        <location evidence="1 4">Nucleus</location>
    </subcellularLocation>
</comment>
<feature type="region of interest" description="Disordered" evidence="5">
    <location>
        <begin position="571"/>
        <end position="659"/>
    </location>
</feature>
<feature type="compositionally biased region" description="Basic and acidic residues" evidence="5">
    <location>
        <begin position="636"/>
        <end position="649"/>
    </location>
</feature>
<dbReference type="Gene3D" id="1.10.10.10">
    <property type="entry name" value="Winged helix-like DNA-binding domain superfamily/Winged helix DNA-binding domain"/>
    <property type="match status" value="1"/>
</dbReference>
<dbReference type="PANTHER" id="PTHR46262:SF2">
    <property type="entry name" value="FORKHEAD BOX PROTEIN BINIOU"/>
    <property type="match status" value="1"/>
</dbReference>
<keyword evidence="3 4" id="KW-0539">Nucleus</keyword>
<evidence type="ECO:0000256" key="3">
    <source>
        <dbReference type="ARBA" id="ARBA00023242"/>
    </source>
</evidence>
<feature type="DNA-binding region" description="Fork-head" evidence="4">
    <location>
        <begin position="660"/>
        <end position="754"/>
    </location>
</feature>
<feature type="region of interest" description="Disordered" evidence="5">
    <location>
        <begin position="408"/>
        <end position="431"/>
    </location>
</feature>
<dbReference type="Pfam" id="PF00250">
    <property type="entry name" value="Forkhead"/>
    <property type="match status" value="1"/>
</dbReference>
<feature type="region of interest" description="Disordered" evidence="5">
    <location>
        <begin position="124"/>
        <end position="184"/>
    </location>
</feature>
<dbReference type="SUPFAM" id="SSF46785">
    <property type="entry name" value="Winged helix' DNA-binding domain"/>
    <property type="match status" value="1"/>
</dbReference>
<protein>
    <recommendedName>
        <fullName evidence="6">Fork-head domain-containing protein</fullName>
    </recommendedName>
</protein>
<dbReference type="PROSITE" id="PS00657">
    <property type="entry name" value="FORK_HEAD_1"/>
    <property type="match status" value="1"/>
</dbReference>
<dbReference type="PROSITE" id="PS50039">
    <property type="entry name" value="FORK_HEAD_3"/>
    <property type="match status" value="1"/>
</dbReference>
<feature type="compositionally biased region" description="Acidic residues" evidence="5">
    <location>
        <begin position="609"/>
        <end position="624"/>
    </location>
</feature>
<dbReference type="CDD" id="cd20020">
    <property type="entry name" value="FH_FOXF"/>
    <property type="match status" value="1"/>
</dbReference>
<dbReference type="GO" id="GO:0005634">
    <property type="term" value="C:nucleus"/>
    <property type="evidence" value="ECO:0007669"/>
    <property type="project" value="UniProtKB-SubCell"/>
</dbReference>
<reference evidence="8" key="2">
    <citation type="submission" date="2023-11" db="UniProtKB">
        <authorList>
            <consortium name="WormBaseParasite"/>
        </authorList>
    </citation>
    <scope>IDENTIFICATION</scope>
</reference>
<dbReference type="InterPro" id="IPR036390">
    <property type="entry name" value="WH_DNA-bd_sf"/>
</dbReference>
<dbReference type="InterPro" id="IPR030456">
    <property type="entry name" value="TF_fork_head_CS_2"/>
</dbReference>
<feature type="domain" description="Fork-head" evidence="6">
    <location>
        <begin position="660"/>
        <end position="754"/>
    </location>
</feature>
<feature type="compositionally biased region" description="Acidic residues" evidence="5">
    <location>
        <begin position="584"/>
        <end position="597"/>
    </location>
</feature>
<feature type="compositionally biased region" description="Polar residues" evidence="5">
    <location>
        <begin position="162"/>
        <end position="181"/>
    </location>
</feature>
<dbReference type="Proteomes" id="UP000050795">
    <property type="component" value="Unassembled WGS sequence"/>
</dbReference>
<dbReference type="WBParaSite" id="TREG1_14630.1">
    <property type="protein sequence ID" value="TREG1_14630.1"/>
    <property type="gene ID" value="TREG1_14630"/>
</dbReference>
<evidence type="ECO:0000256" key="2">
    <source>
        <dbReference type="ARBA" id="ARBA00023125"/>
    </source>
</evidence>
<dbReference type="FunFam" id="1.10.10.10:FF:000071">
    <property type="entry name" value="Forkhead box F1"/>
    <property type="match status" value="1"/>
</dbReference>
<evidence type="ECO:0000256" key="4">
    <source>
        <dbReference type="PROSITE-ProRule" id="PRU00089"/>
    </source>
</evidence>
<dbReference type="GO" id="GO:0000981">
    <property type="term" value="F:DNA-binding transcription factor activity, RNA polymerase II-specific"/>
    <property type="evidence" value="ECO:0007669"/>
    <property type="project" value="TreeGrafter"/>
</dbReference>
<dbReference type="PROSITE" id="PS00658">
    <property type="entry name" value="FORK_HEAD_2"/>
    <property type="match status" value="1"/>
</dbReference>
<evidence type="ECO:0000313" key="8">
    <source>
        <dbReference type="WBParaSite" id="TREG1_14630.1"/>
    </source>
</evidence>
<name>A0AA85J6Q6_TRIRE</name>
<dbReference type="PANTHER" id="PTHR46262">
    <property type="entry name" value="FORKHEAD BOX PROTEIN BINIOU"/>
    <property type="match status" value="1"/>
</dbReference>
<dbReference type="GO" id="GO:0000978">
    <property type="term" value="F:RNA polymerase II cis-regulatory region sequence-specific DNA binding"/>
    <property type="evidence" value="ECO:0007669"/>
    <property type="project" value="TreeGrafter"/>
</dbReference>
<organism evidence="7 8">
    <name type="scientific">Trichobilharzia regenti</name>
    <name type="common">Nasal bird schistosome</name>
    <dbReference type="NCBI Taxonomy" id="157069"/>
    <lineage>
        <taxon>Eukaryota</taxon>
        <taxon>Metazoa</taxon>
        <taxon>Spiralia</taxon>
        <taxon>Lophotrochozoa</taxon>
        <taxon>Platyhelminthes</taxon>
        <taxon>Trematoda</taxon>
        <taxon>Digenea</taxon>
        <taxon>Strigeidida</taxon>
        <taxon>Schistosomatoidea</taxon>
        <taxon>Schistosomatidae</taxon>
        <taxon>Trichobilharzia</taxon>
    </lineage>
</organism>
<dbReference type="PRINTS" id="PR00053">
    <property type="entry name" value="FORKHEAD"/>
</dbReference>